<dbReference type="PANTHER" id="PTHR43861">
    <property type="entry name" value="TRANS-ACONITATE 2-METHYLTRANSFERASE-RELATED"/>
    <property type="match status" value="1"/>
</dbReference>
<dbReference type="CDD" id="cd02440">
    <property type="entry name" value="AdoMet_MTases"/>
    <property type="match status" value="1"/>
</dbReference>
<dbReference type="Pfam" id="PF13489">
    <property type="entry name" value="Methyltransf_23"/>
    <property type="match status" value="1"/>
</dbReference>
<proteinExistence type="predicted"/>
<gene>
    <name evidence="1" type="ORF">A2519_00415</name>
</gene>
<evidence type="ECO:0000313" key="2">
    <source>
        <dbReference type="Proteomes" id="UP000179243"/>
    </source>
</evidence>
<dbReference type="AlphaFoldDB" id="A0A1F7F019"/>
<evidence type="ECO:0000313" key="1">
    <source>
        <dbReference type="EMBL" id="OGJ99951.1"/>
    </source>
</evidence>
<accession>A0A1F7F019</accession>
<organism evidence="1 2">
    <name type="scientific">Candidatus Raymondbacteria bacterium RIFOXYD12_FULL_49_13</name>
    <dbReference type="NCBI Taxonomy" id="1817890"/>
    <lineage>
        <taxon>Bacteria</taxon>
        <taxon>Raymondiibacteriota</taxon>
    </lineage>
</organism>
<dbReference type="Proteomes" id="UP000179243">
    <property type="component" value="Unassembled WGS sequence"/>
</dbReference>
<dbReference type="InterPro" id="IPR029063">
    <property type="entry name" value="SAM-dependent_MTases_sf"/>
</dbReference>
<comment type="caution">
    <text evidence="1">The sequence shown here is derived from an EMBL/GenBank/DDBJ whole genome shotgun (WGS) entry which is preliminary data.</text>
</comment>
<evidence type="ECO:0008006" key="3">
    <source>
        <dbReference type="Google" id="ProtNLM"/>
    </source>
</evidence>
<dbReference type="PANTHER" id="PTHR43861:SF1">
    <property type="entry name" value="TRANS-ACONITATE 2-METHYLTRANSFERASE"/>
    <property type="match status" value="1"/>
</dbReference>
<dbReference type="SUPFAM" id="SSF53335">
    <property type="entry name" value="S-adenosyl-L-methionine-dependent methyltransferases"/>
    <property type="match status" value="1"/>
</dbReference>
<reference evidence="1 2" key="1">
    <citation type="journal article" date="2016" name="Nat. Commun.">
        <title>Thousands of microbial genomes shed light on interconnected biogeochemical processes in an aquifer system.</title>
        <authorList>
            <person name="Anantharaman K."/>
            <person name="Brown C.T."/>
            <person name="Hug L.A."/>
            <person name="Sharon I."/>
            <person name="Castelle C.J."/>
            <person name="Probst A.J."/>
            <person name="Thomas B.C."/>
            <person name="Singh A."/>
            <person name="Wilkins M.J."/>
            <person name="Karaoz U."/>
            <person name="Brodie E.L."/>
            <person name="Williams K.H."/>
            <person name="Hubbard S.S."/>
            <person name="Banfield J.F."/>
        </authorList>
    </citation>
    <scope>NUCLEOTIDE SEQUENCE [LARGE SCALE GENOMIC DNA]</scope>
</reference>
<name>A0A1F7F019_UNCRA</name>
<dbReference type="Gene3D" id="3.40.50.150">
    <property type="entry name" value="Vaccinia Virus protein VP39"/>
    <property type="match status" value="1"/>
</dbReference>
<sequence length="212" mass="24416">MIWTLEKQVLKDIVTMFYKGQTIRHLDFACGTGRILSFLENWTAESCGVDVSSTMLQVARQNVIRSSLIKTDITKENKIGNLKYNLITAFRFFPNADPILRFETMRALNSCLKKDGYIVFNNHLNASYSFDRLYYMIRKRKLSGKMLFSDCQELIASVGLKIVKIYHVGVVPVSKEKTWLPVFVLLPLERMLSKIGKLRDLATNQIFVCCKI</sequence>
<dbReference type="EMBL" id="MFYX01000157">
    <property type="protein sequence ID" value="OGJ99951.1"/>
    <property type="molecule type" value="Genomic_DNA"/>
</dbReference>
<protein>
    <recommendedName>
        <fullName evidence="3">Methyltransferase domain-containing protein</fullName>
    </recommendedName>
</protein>